<dbReference type="OrthoDB" id="1154031at2759"/>
<gene>
    <name evidence="2" type="ORF">PSON_ATCC_30995.1.T0020588</name>
</gene>
<evidence type="ECO:0000313" key="3">
    <source>
        <dbReference type="Proteomes" id="UP000692954"/>
    </source>
</evidence>
<organism evidence="2 3">
    <name type="scientific">Paramecium sonneborni</name>
    <dbReference type="NCBI Taxonomy" id="65129"/>
    <lineage>
        <taxon>Eukaryota</taxon>
        <taxon>Sar</taxon>
        <taxon>Alveolata</taxon>
        <taxon>Ciliophora</taxon>
        <taxon>Intramacronucleata</taxon>
        <taxon>Oligohymenophorea</taxon>
        <taxon>Peniculida</taxon>
        <taxon>Parameciidae</taxon>
        <taxon>Paramecium</taxon>
    </lineage>
</organism>
<feature type="coiled-coil region" evidence="1">
    <location>
        <begin position="22"/>
        <end position="56"/>
    </location>
</feature>
<dbReference type="Proteomes" id="UP000692954">
    <property type="component" value="Unassembled WGS sequence"/>
</dbReference>
<evidence type="ECO:0000313" key="2">
    <source>
        <dbReference type="EMBL" id="CAD8047713.1"/>
    </source>
</evidence>
<dbReference type="AlphaFoldDB" id="A0A8S1JYJ2"/>
<sequence length="83" mass="10074">MKENLSYKQYIQGKFDILEFMFAEKQANIKRQEAQRNELNSQVRQVKEELQALKEPHSYVGDVVNKWERIKFQLKQIQKENML</sequence>
<reference evidence="2" key="1">
    <citation type="submission" date="2021-01" db="EMBL/GenBank/DDBJ databases">
        <authorList>
            <consortium name="Genoscope - CEA"/>
            <person name="William W."/>
        </authorList>
    </citation>
    <scope>NUCLEOTIDE SEQUENCE</scope>
</reference>
<proteinExistence type="predicted"/>
<evidence type="ECO:0000256" key="1">
    <source>
        <dbReference type="SAM" id="Coils"/>
    </source>
</evidence>
<comment type="caution">
    <text evidence="2">The sequence shown here is derived from an EMBL/GenBank/DDBJ whole genome shotgun (WGS) entry which is preliminary data.</text>
</comment>
<accession>A0A8S1JYJ2</accession>
<protein>
    <submittedName>
        <fullName evidence="2">Uncharacterized protein</fullName>
    </submittedName>
</protein>
<keyword evidence="1" id="KW-0175">Coiled coil</keyword>
<keyword evidence="3" id="KW-1185">Reference proteome</keyword>
<name>A0A8S1JYJ2_9CILI</name>
<dbReference type="EMBL" id="CAJJDN010000002">
    <property type="protein sequence ID" value="CAD8047713.1"/>
    <property type="molecule type" value="Genomic_DNA"/>
</dbReference>